<proteinExistence type="inferred from homology"/>
<dbReference type="OrthoDB" id="1393670at2759"/>
<evidence type="ECO:0000313" key="4">
    <source>
        <dbReference type="Proteomes" id="UP000807353"/>
    </source>
</evidence>
<dbReference type="Proteomes" id="UP000807353">
    <property type="component" value="Unassembled WGS sequence"/>
</dbReference>
<name>A0A9P6CCN0_9AGAR</name>
<keyword evidence="2" id="KW-0521">NADP</keyword>
<dbReference type="PROSITE" id="PS00061">
    <property type="entry name" value="ADH_SHORT"/>
    <property type="match status" value="1"/>
</dbReference>
<dbReference type="AlphaFoldDB" id="A0A9P6CCN0"/>
<dbReference type="Pfam" id="PF13561">
    <property type="entry name" value="adh_short_C2"/>
    <property type="match status" value="1"/>
</dbReference>
<sequence length="296" mass="30604">MPSTKSSPAGHEIPPRPSLSLTGKVAIVTGAGSQAAGIGNGRAAAILLAEAGAAVICSDINLDHASLTVSMINEEFGSGRAVAVQADVTNEDDCKHTVDMAIEKFGRLDILVNNVGVGGPTGTAVNVDPKQWARGLEINITSMMLMTKYAVPAMEKNPLESISGRGSIINIASVMGLVGGVPVLLYPTSKGAVVNMTRAMAVHHAPMGIRVNCVCPGLLYTPMLYKDGMSAEEREVRKQGGLLKTEGNGWDCGAAVRFLASEQARWMTGVALPVDAGVTAAIAGSSLGMFSTLAKM</sequence>
<comment type="caution">
    <text evidence="3">The sequence shown here is derived from an EMBL/GenBank/DDBJ whole genome shotgun (WGS) entry which is preliminary data.</text>
</comment>
<dbReference type="GO" id="GO:0048038">
    <property type="term" value="F:quinone binding"/>
    <property type="evidence" value="ECO:0007669"/>
    <property type="project" value="TreeGrafter"/>
</dbReference>
<dbReference type="PRINTS" id="PR00081">
    <property type="entry name" value="GDHRDH"/>
</dbReference>
<dbReference type="GO" id="GO:0006633">
    <property type="term" value="P:fatty acid biosynthetic process"/>
    <property type="evidence" value="ECO:0007669"/>
    <property type="project" value="TreeGrafter"/>
</dbReference>
<dbReference type="Gene3D" id="3.40.50.720">
    <property type="entry name" value="NAD(P)-binding Rossmann-like Domain"/>
    <property type="match status" value="1"/>
</dbReference>
<accession>A0A9P6CCN0</accession>
<dbReference type="GO" id="GO:0016616">
    <property type="term" value="F:oxidoreductase activity, acting on the CH-OH group of donors, NAD or NADP as acceptor"/>
    <property type="evidence" value="ECO:0007669"/>
    <property type="project" value="TreeGrafter"/>
</dbReference>
<dbReference type="PANTHER" id="PTHR42760:SF122">
    <property type="entry name" value="NAD(P)-BINDING PROTEIN"/>
    <property type="match status" value="1"/>
</dbReference>
<organism evidence="3 4">
    <name type="scientific">Collybia nuda</name>
    <dbReference type="NCBI Taxonomy" id="64659"/>
    <lineage>
        <taxon>Eukaryota</taxon>
        <taxon>Fungi</taxon>
        <taxon>Dikarya</taxon>
        <taxon>Basidiomycota</taxon>
        <taxon>Agaricomycotina</taxon>
        <taxon>Agaricomycetes</taxon>
        <taxon>Agaricomycetidae</taxon>
        <taxon>Agaricales</taxon>
        <taxon>Tricholomatineae</taxon>
        <taxon>Clitocybaceae</taxon>
        <taxon>Collybia</taxon>
    </lineage>
</organism>
<protein>
    <submittedName>
        <fullName evidence="3">Short-chain dehydrogenase/reductase SDR</fullName>
    </submittedName>
</protein>
<comment type="similarity">
    <text evidence="1">Belongs to the short-chain dehydrogenases/reductases (SDR) family.</text>
</comment>
<dbReference type="InterPro" id="IPR020904">
    <property type="entry name" value="Sc_DH/Rdtase_CS"/>
</dbReference>
<reference evidence="3" key="1">
    <citation type="submission" date="2020-11" db="EMBL/GenBank/DDBJ databases">
        <authorList>
            <consortium name="DOE Joint Genome Institute"/>
            <person name="Ahrendt S."/>
            <person name="Riley R."/>
            <person name="Andreopoulos W."/>
            <person name="Labutti K."/>
            <person name="Pangilinan J."/>
            <person name="Ruiz-Duenas F.J."/>
            <person name="Barrasa J.M."/>
            <person name="Sanchez-Garcia M."/>
            <person name="Camarero S."/>
            <person name="Miyauchi S."/>
            <person name="Serrano A."/>
            <person name="Linde D."/>
            <person name="Babiker R."/>
            <person name="Drula E."/>
            <person name="Ayuso-Fernandez I."/>
            <person name="Pacheco R."/>
            <person name="Padilla G."/>
            <person name="Ferreira P."/>
            <person name="Barriuso J."/>
            <person name="Kellner H."/>
            <person name="Castanera R."/>
            <person name="Alfaro M."/>
            <person name="Ramirez L."/>
            <person name="Pisabarro A.G."/>
            <person name="Kuo A."/>
            <person name="Tritt A."/>
            <person name="Lipzen A."/>
            <person name="He G."/>
            <person name="Yan M."/>
            <person name="Ng V."/>
            <person name="Cullen D."/>
            <person name="Martin F."/>
            <person name="Rosso M.-N."/>
            <person name="Henrissat B."/>
            <person name="Hibbett D."/>
            <person name="Martinez A.T."/>
            <person name="Grigoriev I.V."/>
        </authorList>
    </citation>
    <scope>NUCLEOTIDE SEQUENCE</scope>
    <source>
        <strain evidence="3">CBS 247.69</strain>
    </source>
</reference>
<evidence type="ECO:0000256" key="2">
    <source>
        <dbReference type="ARBA" id="ARBA00022857"/>
    </source>
</evidence>
<dbReference type="EMBL" id="MU150449">
    <property type="protein sequence ID" value="KAF9456173.1"/>
    <property type="molecule type" value="Genomic_DNA"/>
</dbReference>
<dbReference type="SUPFAM" id="SSF51735">
    <property type="entry name" value="NAD(P)-binding Rossmann-fold domains"/>
    <property type="match status" value="1"/>
</dbReference>
<dbReference type="InterPro" id="IPR036291">
    <property type="entry name" value="NAD(P)-bd_dom_sf"/>
</dbReference>
<dbReference type="InterPro" id="IPR002347">
    <property type="entry name" value="SDR_fam"/>
</dbReference>
<dbReference type="PRINTS" id="PR00080">
    <property type="entry name" value="SDRFAMILY"/>
</dbReference>
<gene>
    <name evidence="3" type="ORF">BDZ94DRAFT_436391</name>
</gene>
<evidence type="ECO:0000313" key="3">
    <source>
        <dbReference type="EMBL" id="KAF9456173.1"/>
    </source>
</evidence>
<keyword evidence="4" id="KW-1185">Reference proteome</keyword>
<dbReference type="CDD" id="cd05233">
    <property type="entry name" value="SDR_c"/>
    <property type="match status" value="1"/>
</dbReference>
<dbReference type="PANTHER" id="PTHR42760">
    <property type="entry name" value="SHORT-CHAIN DEHYDROGENASES/REDUCTASES FAMILY MEMBER"/>
    <property type="match status" value="1"/>
</dbReference>
<dbReference type="FunFam" id="3.40.50.720:FF:000084">
    <property type="entry name" value="Short-chain dehydrogenase reductase"/>
    <property type="match status" value="1"/>
</dbReference>
<evidence type="ECO:0000256" key="1">
    <source>
        <dbReference type="ARBA" id="ARBA00006484"/>
    </source>
</evidence>